<feature type="binding site" evidence="12">
    <location>
        <position position="256"/>
    </location>
    <ligand>
        <name>Zn(2+)</name>
        <dbReference type="ChEBI" id="CHEBI:29105"/>
        <label>2</label>
    </ligand>
</feature>
<evidence type="ECO:0000256" key="5">
    <source>
        <dbReference type="ARBA" id="ARBA00022771"/>
    </source>
</evidence>
<dbReference type="Proteomes" id="UP001160148">
    <property type="component" value="Unassembled WGS sequence"/>
</dbReference>
<keyword evidence="10" id="KW-0539">Nucleus</keyword>
<feature type="binding site" evidence="12">
    <location>
        <position position="240"/>
    </location>
    <ligand>
        <name>Zn(2+)</name>
        <dbReference type="ChEBI" id="CHEBI:29105"/>
        <label>1</label>
    </ligand>
</feature>
<sequence length="287" mass="33020">MNDILNNAVDCFLDNYDDVLKNFPLDGQKQVSRYYETDCRHSHILKKLENFTKKAKDFTSTDGERMKKMLIESLDLADRKVNITECLLDMVGTNMLNLNMSYKEVETAKQRLTSSNKRMSKLMPKEIDSDSIDVQNINNSNKRPKRNVTKLSTTLNKSVEMKAHFDRKSSTNQNKKKTTSTKKSKAQPAKNKKIDSGSESSDSDGDDLQPTYCICEEISYGDMVGCDNDLCPLEWCHFGCVSISRKPKGKWYCPFCRGTTSKTMKPKSVFLKELEEYNKRKEENWSK</sequence>
<feature type="site" description="Histone H3K4me3 binding" evidence="11">
    <location>
        <position position="235"/>
    </location>
</feature>
<protein>
    <recommendedName>
        <fullName evidence="3">Inhibitor of growth protein 3</fullName>
    </recommendedName>
</protein>
<evidence type="ECO:0000259" key="15">
    <source>
        <dbReference type="SMART" id="SM01408"/>
    </source>
</evidence>
<feature type="site" description="Histone H3K4me3 binding" evidence="11">
    <location>
        <position position="223"/>
    </location>
</feature>
<dbReference type="Gene3D" id="3.30.40.10">
    <property type="entry name" value="Zinc/RING finger domain, C3HC4 (zinc finger)"/>
    <property type="match status" value="1"/>
</dbReference>
<evidence type="ECO:0000256" key="11">
    <source>
        <dbReference type="PIRSR" id="PIRSR628651-50"/>
    </source>
</evidence>
<feature type="binding site" evidence="12">
    <location>
        <position position="231"/>
    </location>
    <ligand>
        <name>Zn(2+)</name>
        <dbReference type="ChEBI" id="CHEBI:29105"/>
        <label>2</label>
    </ligand>
</feature>
<evidence type="ECO:0000256" key="12">
    <source>
        <dbReference type="PIRSR" id="PIRSR628651-51"/>
    </source>
</evidence>
<evidence type="ECO:0000313" key="16">
    <source>
        <dbReference type="EMBL" id="CAI6351999.1"/>
    </source>
</evidence>
<organism evidence="16 17">
    <name type="scientific">Macrosiphum euphorbiae</name>
    <name type="common">potato aphid</name>
    <dbReference type="NCBI Taxonomy" id="13131"/>
    <lineage>
        <taxon>Eukaryota</taxon>
        <taxon>Metazoa</taxon>
        <taxon>Ecdysozoa</taxon>
        <taxon>Arthropoda</taxon>
        <taxon>Hexapoda</taxon>
        <taxon>Insecta</taxon>
        <taxon>Pterygota</taxon>
        <taxon>Neoptera</taxon>
        <taxon>Paraneoptera</taxon>
        <taxon>Hemiptera</taxon>
        <taxon>Sternorrhyncha</taxon>
        <taxon>Aphidomorpha</taxon>
        <taxon>Aphidoidea</taxon>
        <taxon>Aphididae</taxon>
        <taxon>Macrosiphini</taxon>
        <taxon>Macrosiphum</taxon>
    </lineage>
</organism>
<keyword evidence="7" id="KW-0156">Chromatin regulator</keyword>
<dbReference type="InterPro" id="IPR024610">
    <property type="entry name" value="ING_N_histone-binding"/>
</dbReference>
<dbReference type="CDD" id="cd15585">
    <property type="entry name" value="PHD_ING3"/>
    <property type="match status" value="1"/>
</dbReference>
<feature type="compositionally biased region" description="Basic residues" evidence="13">
    <location>
        <begin position="174"/>
        <end position="185"/>
    </location>
</feature>
<feature type="binding site" evidence="12">
    <location>
        <position position="213"/>
    </location>
    <ligand>
        <name>Zn(2+)</name>
        <dbReference type="ChEBI" id="CHEBI:29105"/>
        <label>1</label>
    </ligand>
</feature>
<keyword evidence="8" id="KW-0805">Transcription regulation</keyword>
<dbReference type="InterPro" id="IPR042020">
    <property type="entry name" value="ING3_PHD"/>
</dbReference>
<keyword evidence="17" id="KW-1185">Reference proteome</keyword>
<evidence type="ECO:0000256" key="9">
    <source>
        <dbReference type="ARBA" id="ARBA00023163"/>
    </source>
</evidence>
<dbReference type="InterPro" id="IPR001965">
    <property type="entry name" value="Znf_PHD"/>
</dbReference>
<dbReference type="GO" id="GO:0005634">
    <property type="term" value="C:nucleus"/>
    <property type="evidence" value="ECO:0007669"/>
    <property type="project" value="UniProtKB-SubCell"/>
</dbReference>
<feature type="domain" description="Inhibitor of growth protein N-terminal histone-binding" evidence="15">
    <location>
        <begin position="12"/>
        <end position="105"/>
    </location>
</feature>
<name>A0AAV0W8B2_9HEMI</name>
<evidence type="ECO:0000256" key="2">
    <source>
        <dbReference type="ARBA" id="ARBA00010210"/>
    </source>
</evidence>
<keyword evidence="9" id="KW-0804">Transcription</keyword>
<dbReference type="GO" id="GO:0008270">
    <property type="term" value="F:zinc ion binding"/>
    <property type="evidence" value="ECO:0007669"/>
    <property type="project" value="UniProtKB-KW"/>
</dbReference>
<dbReference type="SMART" id="SM00249">
    <property type="entry name" value="PHD"/>
    <property type="match status" value="1"/>
</dbReference>
<evidence type="ECO:0000256" key="3">
    <source>
        <dbReference type="ARBA" id="ARBA00021181"/>
    </source>
</evidence>
<gene>
    <name evidence="16" type="ORF">MEUPH1_LOCUS8297</name>
</gene>
<evidence type="ECO:0000313" key="17">
    <source>
        <dbReference type="Proteomes" id="UP001160148"/>
    </source>
</evidence>
<keyword evidence="4 12" id="KW-0479">Metal-binding</keyword>
<comment type="subcellular location">
    <subcellularLocation>
        <location evidence="1">Nucleus</location>
    </subcellularLocation>
</comment>
<dbReference type="InterPro" id="IPR028651">
    <property type="entry name" value="ING_fam"/>
</dbReference>
<dbReference type="SUPFAM" id="SSF57903">
    <property type="entry name" value="FYVE/PHD zinc finger"/>
    <property type="match status" value="1"/>
</dbReference>
<feature type="compositionally biased region" description="Basic and acidic residues" evidence="13">
    <location>
        <begin position="159"/>
        <end position="169"/>
    </location>
</feature>
<proteinExistence type="inferred from homology"/>
<feature type="site" description="Histone H3K4me3 binding" evidence="11">
    <location>
        <position position="212"/>
    </location>
</feature>
<comment type="similarity">
    <text evidence="2">Belongs to the ING family.</text>
</comment>
<comment type="caution">
    <text evidence="16">The sequence shown here is derived from an EMBL/GenBank/DDBJ whole genome shotgun (WGS) entry which is preliminary data.</text>
</comment>
<keyword evidence="5" id="KW-0863">Zinc-finger</keyword>
<evidence type="ECO:0000256" key="13">
    <source>
        <dbReference type="SAM" id="MobiDB-lite"/>
    </source>
</evidence>
<dbReference type="SMART" id="SM01408">
    <property type="entry name" value="ING"/>
    <property type="match status" value="1"/>
</dbReference>
<dbReference type="Pfam" id="PF12998">
    <property type="entry name" value="ING"/>
    <property type="match status" value="1"/>
</dbReference>
<evidence type="ECO:0000256" key="1">
    <source>
        <dbReference type="ARBA" id="ARBA00004123"/>
    </source>
</evidence>
<evidence type="ECO:0000256" key="4">
    <source>
        <dbReference type="ARBA" id="ARBA00022723"/>
    </source>
</evidence>
<evidence type="ECO:0000256" key="6">
    <source>
        <dbReference type="ARBA" id="ARBA00022833"/>
    </source>
</evidence>
<dbReference type="InterPro" id="IPR013083">
    <property type="entry name" value="Znf_RING/FYVE/PHD"/>
</dbReference>
<dbReference type="PANTHER" id="PTHR10333:SF103">
    <property type="entry name" value="INHIBITOR OF GROWTH PROTEIN 3"/>
    <property type="match status" value="1"/>
</dbReference>
<feature type="compositionally biased region" description="Polar residues" evidence="13">
    <location>
        <begin position="132"/>
        <end position="141"/>
    </location>
</feature>
<accession>A0AAV0W8B2</accession>
<dbReference type="InterPro" id="IPR011011">
    <property type="entry name" value="Znf_FYVE_PHD"/>
</dbReference>
<dbReference type="PANTHER" id="PTHR10333">
    <property type="entry name" value="INHIBITOR OF GROWTH PROTEIN"/>
    <property type="match status" value="1"/>
</dbReference>
<feature type="domain" description="Zinc finger PHD-type" evidence="14">
    <location>
        <begin position="212"/>
        <end position="257"/>
    </location>
</feature>
<dbReference type="CDD" id="cd16857">
    <property type="entry name" value="ING_ING1_2"/>
    <property type="match status" value="1"/>
</dbReference>
<dbReference type="AlphaFoldDB" id="A0AAV0W8B2"/>
<evidence type="ECO:0000256" key="7">
    <source>
        <dbReference type="ARBA" id="ARBA00022853"/>
    </source>
</evidence>
<feature type="binding site" evidence="12">
    <location>
        <position position="215"/>
    </location>
    <ligand>
        <name>Zn(2+)</name>
        <dbReference type="ChEBI" id="CHEBI:29105"/>
        <label>1</label>
    </ligand>
</feature>
<evidence type="ECO:0000256" key="8">
    <source>
        <dbReference type="ARBA" id="ARBA00023015"/>
    </source>
</evidence>
<dbReference type="GO" id="GO:0006325">
    <property type="term" value="P:chromatin organization"/>
    <property type="evidence" value="ECO:0007669"/>
    <property type="project" value="UniProtKB-KW"/>
</dbReference>
<evidence type="ECO:0000259" key="14">
    <source>
        <dbReference type="SMART" id="SM00249"/>
    </source>
</evidence>
<feature type="binding site" evidence="12">
    <location>
        <position position="226"/>
    </location>
    <ligand>
        <name>Zn(2+)</name>
        <dbReference type="ChEBI" id="CHEBI:29105"/>
        <label>2</label>
    </ligand>
</feature>
<feature type="site" description="Histone H3K4me3 binding" evidence="11">
    <location>
        <position position="227"/>
    </location>
</feature>
<keyword evidence="6 12" id="KW-0862">Zinc</keyword>
<evidence type="ECO:0000256" key="10">
    <source>
        <dbReference type="ARBA" id="ARBA00023242"/>
    </source>
</evidence>
<feature type="binding site" evidence="12">
    <location>
        <position position="237"/>
    </location>
    <ligand>
        <name>Zn(2+)</name>
        <dbReference type="ChEBI" id="CHEBI:29105"/>
        <label>1</label>
    </ligand>
</feature>
<feature type="binding site" evidence="12">
    <location>
        <position position="253"/>
    </location>
    <ligand>
        <name>Zn(2+)</name>
        <dbReference type="ChEBI" id="CHEBI:29105"/>
        <label>2</label>
    </ligand>
</feature>
<dbReference type="EMBL" id="CARXXK010000001">
    <property type="protein sequence ID" value="CAI6351999.1"/>
    <property type="molecule type" value="Genomic_DNA"/>
</dbReference>
<feature type="region of interest" description="Disordered" evidence="13">
    <location>
        <begin position="109"/>
        <end position="206"/>
    </location>
</feature>
<reference evidence="16 17" key="1">
    <citation type="submission" date="2023-01" db="EMBL/GenBank/DDBJ databases">
        <authorList>
            <person name="Whitehead M."/>
        </authorList>
    </citation>
    <scope>NUCLEOTIDE SEQUENCE [LARGE SCALE GENOMIC DNA]</scope>
</reference>